<proteinExistence type="predicted"/>
<reference evidence="2" key="1">
    <citation type="journal article" date="2014" name="Int. J. Syst. Evol. Microbiol.">
        <title>Complete genome sequence of Corynebacterium casei LMG S-19264T (=DSM 44701T), isolated from a smear-ripened cheese.</title>
        <authorList>
            <consortium name="US DOE Joint Genome Institute (JGI-PGF)"/>
            <person name="Walter F."/>
            <person name="Albersmeier A."/>
            <person name="Kalinowski J."/>
            <person name="Ruckert C."/>
        </authorList>
    </citation>
    <scope>NUCLEOTIDE SEQUENCE</scope>
    <source>
        <strain evidence="2">VKM B-2484</strain>
    </source>
</reference>
<reference evidence="2" key="2">
    <citation type="submission" date="2023-01" db="EMBL/GenBank/DDBJ databases">
        <authorList>
            <person name="Sun Q."/>
            <person name="Evtushenko L."/>
        </authorList>
    </citation>
    <scope>NUCLEOTIDE SEQUENCE</scope>
    <source>
        <strain evidence="2">VKM B-2484</strain>
    </source>
</reference>
<dbReference type="InterPro" id="IPR021327">
    <property type="entry name" value="DUF2934"/>
</dbReference>
<protein>
    <recommendedName>
        <fullName evidence="4">DUF2934 domain-containing protein</fullName>
    </recommendedName>
</protein>
<dbReference type="EMBL" id="BSFJ01000001">
    <property type="protein sequence ID" value="GLK70016.1"/>
    <property type="molecule type" value="Genomic_DNA"/>
</dbReference>
<feature type="compositionally biased region" description="Low complexity" evidence="1">
    <location>
        <begin position="49"/>
        <end position="75"/>
    </location>
</feature>
<dbReference type="RefSeq" id="WP_213375697.1">
    <property type="nucleotide sequence ID" value="NZ_BSFJ01000001.1"/>
</dbReference>
<dbReference type="AlphaFoldDB" id="A0A9W6MXG7"/>
<feature type="region of interest" description="Disordered" evidence="1">
    <location>
        <begin position="41"/>
        <end position="106"/>
    </location>
</feature>
<sequence length="106" mass="11514">MSERETRIREWAYRLWEQDGYPHGRDGEHWFRAVAIVMEEDGLPEPEAAEAAPESVSEAAPETTPEPAPEAAAKPKAAKAKKASAGATITETPAPAPVPPARRKRS</sequence>
<accession>A0A9W6MXG7</accession>
<dbReference type="Proteomes" id="UP001143370">
    <property type="component" value="Unassembled WGS sequence"/>
</dbReference>
<gene>
    <name evidence="2" type="ORF">GCM10017643_01310</name>
</gene>
<dbReference type="Pfam" id="PF11154">
    <property type="entry name" value="DUF2934"/>
    <property type="match status" value="1"/>
</dbReference>
<evidence type="ECO:0008006" key="4">
    <source>
        <dbReference type="Google" id="ProtNLM"/>
    </source>
</evidence>
<comment type="caution">
    <text evidence="2">The sequence shown here is derived from an EMBL/GenBank/DDBJ whole genome shotgun (WGS) entry which is preliminary data.</text>
</comment>
<keyword evidence="3" id="KW-1185">Reference proteome</keyword>
<evidence type="ECO:0000313" key="2">
    <source>
        <dbReference type="EMBL" id="GLK70016.1"/>
    </source>
</evidence>
<name>A0A9W6MXG7_9HYPH</name>
<evidence type="ECO:0000256" key="1">
    <source>
        <dbReference type="SAM" id="MobiDB-lite"/>
    </source>
</evidence>
<feature type="compositionally biased region" description="Low complexity" evidence="1">
    <location>
        <begin position="83"/>
        <end position="93"/>
    </location>
</feature>
<organism evidence="2 3">
    <name type="scientific">Ancylobacter dichloromethanicus</name>
    <dbReference type="NCBI Taxonomy" id="518825"/>
    <lineage>
        <taxon>Bacteria</taxon>
        <taxon>Pseudomonadati</taxon>
        <taxon>Pseudomonadota</taxon>
        <taxon>Alphaproteobacteria</taxon>
        <taxon>Hyphomicrobiales</taxon>
        <taxon>Xanthobacteraceae</taxon>
        <taxon>Ancylobacter</taxon>
    </lineage>
</organism>
<evidence type="ECO:0000313" key="3">
    <source>
        <dbReference type="Proteomes" id="UP001143370"/>
    </source>
</evidence>